<dbReference type="PANTHER" id="PTHR21666">
    <property type="entry name" value="PEPTIDASE-RELATED"/>
    <property type="match status" value="1"/>
</dbReference>
<keyword evidence="8" id="KW-0472">Membrane</keyword>
<dbReference type="OrthoDB" id="9805070at2"/>
<reference evidence="11" key="1">
    <citation type="submission" date="2017-06" db="EMBL/GenBank/DDBJ databases">
        <authorList>
            <person name="Varghese N."/>
            <person name="Submissions S."/>
        </authorList>
    </citation>
    <scope>NUCLEOTIDE SEQUENCE [LARGE SCALE GENOMIC DNA]</scope>
    <source>
        <strain evidence="11">DSM 137</strain>
    </source>
</reference>
<organism evidence="10 11">
    <name type="scientific">Rhodoblastus acidophilus</name>
    <name type="common">Rhodopseudomonas acidophila</name>
    <dbReference type="NCBI Taxonomy" id="1074"/>
    <lineage>
        <taxon>Bacteria</taxon>
        <taxon>Pseudomonadati</taxon>
        <taxon>Pseudomonadota</taxon>
        <taxon>Alphaproteobacteria</taxon>
        <taxon>Hyphomicrobiales</taxon>
        <taxon>Rhodoblastaceae</taxon>
        <taxon>Rhodoblastus</taxon>
    </lineage>
</organism>
<dbReference type="GO" id="GO:0004222">
    <property type="term" value="F:metalloendopeptidase activity"/>
    <property type="evidence" value="ECO:0007669"/>
    <property type="project" value="TreeGrafter"/>
</dbReference>
<dbReference type="Proteomes" id="UP000198418">
    <property type="component" value="Unassembled WGS sequence"/>
</dbReference>
<evidence type="ECO:0000256" key="8">
    <source>
        <dbReference type="SAM" id="Phobius"/>
    </source>
</evidence>
<keyword evidence="4 10" id="KW-0378">Hydrolase</keyword>
<dbReference type="InterPro" id="IPR011055">
    <property type="entry name" value="Dup_hybrid_motif"/>
</dbReference>
<dbReference type="InterPro" id="IPR050570">
    <property type="entry name" value="Cell_wall_metabolism_enzyme"/>
</dbReference>
<keyword evidence="5" id="KW-0862">Zinc</keyword>
<dbReference type="PANTHER" id="PTHR21666:SF288">
    <property type="entry name" value="CELL DIVISION PROTEIN YTFB"/>
    <property type="match status" value="1"/>
</dbReference>
<evidence type="ECO:0000256" key="4">
    <source>
        <dbReference type="ARBA" id="ARBA00022801"/>
    </source>
</evidence>
<dbReference type="CDD" id="cd12797">
    <property type="entry name" value="M23_peptidase"/>
    <property type="match status" value="1"/>
</dbReference>
<evidence type="ECO:0000256" key="2">
    <source>
        <dbReference type="ARBA" id="ARBA00022670"/>
    </source>
</evidence>
<feature type="region of interest" description="Disordered" evidence="7">
    <location>
        <begin position="395"/>
        <end position="417"/>
    </location>
</feature>
<name>A0A212SBS9_RHOAC</name>
<keyword evidence="8" id="KW-0812">Transmembrane</keyword>
<keyword evidence="3" id="KW-0479">Metal-binding</keyword>
<keyword evidence="2" id="KW-0645">Protease</keyword>
<evidence type="ECO:0000256" key="3">
    <source>
        <dbReference type="ARBA" id="ARBA00022723"/>
    </source>
</evidence>
<feature type="transmembrane region" description="Helical" evidence="8">
    <location>
        <begin position="47"/>
        <end position="72"/>
    </location>
</feature>
<dbReference type="RefSeq" id="WP_158255342.1">
    <property type="nucleotide sequence ID" value="NZ_FYDG01000022.1"/>
</dbReference>
<keyword evidence="11" id="KW-1185">Reference proteome</keyword>
<keyword evidence="8" id="KW-1133">Transmembrane helix</keyword>
<gene>
    <name evidence="10" type="ORF">SAMN06265338_12228</name>
</gene>
<evidence type="ECO:0000256" key="7">
    <source>
        <dbReference type="SAM" id="MobiDB-lite"/>
    </source>
</evidence>
<evidence type="ECO:0000256" key="5">
    <source>
        <dbReference type="ARBA" id="ARBA00022833"/>
    </source>
</evidence>
<dbReference type="Pfam" id="PF01551">
    <property type="entry name" value="Peptidase_M23"/>
    <property type="match status" value="1"/>
</dbReference>
<feature type="domain" description="M23ase beta-sheet core" evidence="9">
    <location>
        <begin position="542"/>
        <end position="638"/>
    </location>
</feature>
<comment type="cofactor">
    <cofactor evidence="1">
        <name>Zn(2+)</name>
        <dbReference type="ChEBI" id="CHEBI:29105"/>
    </cofactor>
</comment>
<evidence type="ECO:0000313" key="10">
    <source>
        <dbReference type="EMBL" id="SNB82801.1"/>
    </source>
</evidence>
<evidence type="ECO:0000256" key="6">
    <source>
        <dbReference type="ARBA" id="ARBA00023049"/>
    </source>
</evidence>
<dbReference type="Gene3D" id="3.10.450.350">
    <property type="match status" value="1"/>
</dbReference>
<evidence type="ECO:0000259" key="9">
    <source>
        <dbReference type="Pfam" id="PF01551"/>
    </source>
</evidence>
<evidence type="ECO:0000256" key="1">
    <source>
        <dbReference type="ARBA" id="ARBA00001947"/>
    </source>
</evidence>
<dbReference type="EMBL" id="FYDG01000022">
    <property type="protein sequence ID" value="SNB82801.1"/>
    <property type="molecule type" value="Genomic_DNA"/>
</dbReference>
<dbReference type="SUPFAM" id="SSF51261">
    <property type="entry name" value="Duplicated hybrid motif"/>
    <property type="match status" value="1"/>
</dbReference>
<dbReference type="GO" id="GO:0006508">
    <property type="term" value="P:proteolysis"/>
    <property type="evidence" value="ECO:0007669"/>
    <property type="project" value="UniProtKB-KW"/>
</dbReference>
<accession>A0A212SBS9</accession>
<evidence type="ECO:0000313" key="11">
    <source>
        <dbReference type="Proteomes" id="UP000198418"/>
    </source>
</evidence>
<keyword evidence="6" id="KW-0482">Metalloprotease</keyword>
<dbReference type="GO" id="GO:0046872">
    <property type="term" value="F:metal ion binding"/>
    <property type="evidence" value="ECO:0007669"/>
    <property type="project" value="UniProtKB-KW"/>
</dbReference>
<dbReference type="Gene3D" id="2.70.70.10">
    <property type="entry name" value="Glucose Permease (Domain IIA)"/>
    <property type="match status" value="1"/>
</dbReference>
<dbReference type="AlphaFoldDB" id="A0A212SBS9"/>
<proteinExistence type="predicted"/>
<dbReference type="InterPro" id="IPR016047">
    <property type="entry name" value="M23ase_b-sheet_dom"/>
</dbReference>
<protein>
    <submittedName>
        <fullName evidence="10">Murein DD-endopeptidase MepM and murein hydrolase activator NlpD, contain LysM domain</fullName>
    </submittedName>
</protein>
<sequence length="680" mass="73191">MATSVNFVAFRSSVSRRALLAASGSAEPPLDPRGEKRIAGSARRVSLRWLAGSGLTGLIGAGLLGGAIYAAFDREANFAEAPTRAQLNRRDQGEGEKVNPAKGDRLIKAIDIVAAKQTFKTPTAIRVGDREVIKNRTFTRVSTTLTLSDTGLSADVPEFNPLKLLSDSSNPAPEAPDDAPGPDVAEVGFTATELSPTQFGVANGTLSLDEVRAQVDETIKHSQTDGSKASPTLPSQLLLMKTSRASFDPNAGLAYATPGNINVSSPFSSIEVRMVPENVTLAPRTTNPVGDAESTRAAKDKLVVIRRGETLDDVLTAAGVQKTTVAAVKDAFNGRRAADAVAEGRRIKLSFAETENASVPQLARLTVYDGERVQALIALSDSGRYLLLENSQATSGKTASRKSQSDDDSDGDDSDDGMRLYNSLYETALKQEIPKPIIDQMIRTFANDVDFQRPVAAGDSIDAFFDNGDDGDHADLLYASVTARGETYKYYRFQSPDDQGVDYFDPSGKSTRKFLVRKPIATGELRSGFGMRFHPILHYSRPHNGVDWAAPIGTPIFAAGNGTVIKAGWDSGYGRRVEIEHNNGYVTTYNHMSAFARGLHDGDRVKQGQIVGYLGASGLATGPHLHYEVIVNGHFVDPLRVKLARTRQFEGKLLGDFKKERDRIDGLMAKAPNSSQVAGK</sequence>
<feature type="compositionally biased region" description="Acidic residues" evidence="7">
    <location>
        <begin position="406"/>
        <end position="415"/>
    </location>
</feature>